<feature type="domain" description="Homeobox" evidence="8">
    <location>
        <begin position="173"/>
        <end position="223"/>
    </location>
</feature>
<evidence type="ECO:0000256" key="4">
    <source>
        <dbReference type="ARBA" id="ARBA00023242"/>
    </source>
</evidence>
<dbReference type="Proteomes" id="UP000320333">
    <property type="component" value="Unassembled WGS sequence"/>
</dbReference>
<evidence type="ECO:0000256" key="1">
    <source>
        <dbReference type="ARBA" id="ARBA00004123"/>
    </source>
</evidence>
<evidence type="ECO:0000256" key="7">
    <source>
        <dbReference type="SAM" id="MobiDB-lite"/>
    </source>
</evidence>
<dbReference type="PROSITE" id="PS00027">
    <property type="entry name" value="HOMEOBOX_1"/>
    <property type="match status" value="1"/>
</dbReference>
<comment type="subcellular location">
    <subcellularLocation>
        <location evidence="1 5 6">Nucleus</location>
    </subcellularLocation>
</comment>
<keyword evidence="3 5" id="KW-0371">Homeobox</keyword>
<keyword evidence="4 5" id="KW-0539">Nucleus</keyword>
<dbReference type="OrthoDB" id="6159439at2759"/>
<dbReference type="GO" id="GO:0000981">
    <property type="term" value="F:DNA-binding transcription factor activity, RNA polymerase II-specific"/>
    <property type="evidence" value="ECO:0007669"/>
    <property type="project" value="InterPro"/>
</dbReference>
<evidence type="ECO:0000256" key="6">
    <source>
        <dbReference type="RuleBase" id="RU000682"/>
    </source>
</evidence>
<dbReference type="InterPro" id="IPR017970">
    <property type="entry name" value="Homeobox_CS"/>
</dbReference>
<comment type="caution">
    <text evidence="9">The sequence shown here is derived from an EMBL/GenBank/DDBJ whole genome shotgun (WGS) entry which is preliminary data.</text>
</comment>
<evidence type="ECO:0000313" key="10">
    <source>
        <dbReference type="Proteomes" id="UP000320333"/>
    </source>
</evidence>
<keyword evidence="2 5" id="KW-0238">DNA-binding</keyword>
<dbReference type="GO" id="GO:0000978">
    <property type="term" value="F:RNA polymerase II cis-regulatory region sequence-specific DNA binding"/>
    <property type="evidence" value="ECO:0007669"/>
    <property type="project" value="TreeGrafter"/>
</dbReference>
<evidence type="ECO:0000256" key="3">
    <source>
        <dbReference type="ARBA" id="ARBA00023155"/>
    </source>
</evidence>
<dbReference type="Pfam" id="PF00046">
    <property type="entry name" value="Homeodomain"/>
    <property type="match status" value="1"/>
</dbReference>
<evidence type="ECO:0000256" key="5">
    <source>
        <dbReference type="PROSITE-ProRule" id="PRU00108"/>
    </source>
</evidence>
<accession>A0A507EM31</accession>
<dbReference type="Gene3D" id="1.10.10.60">
    <property type="entry name" value="Homeodomain-like"/>
    <property type="match status" value="1"/>
</dbReference>
<evidence type="ECO:0000259" key="8">
    <source>
        <dbReference type="PROSITE" id="PS50071"/>
    </source>
</evidence>
<keyword evidence="10" id="KW-1185">Reference proteome</keyword>
<gene>
    <name evidence="9" type="ORF">CcCBS67573_g08224</name>
</gene>
<dbReference type="CDD" id="cd00086">
    <property type="entry name" value="homeodomain"/>
    <property type="match status" value="1"/>
</dbReference>
<dbReference type="EMBL" id="QEAP01000508">
    <property type="protein sequence ID" value="TPX65143.1"/>
    <property type="molecule type" value="Genomic_DNA"/>
</dbReference>
<feature type="compositionally biased region" description="Low complexity" evidence="7">
    <location>
        <begin position="1"/>
        <end position="24"/>
    </location>
</feature>
<proteinExistence type="predicted"/>
<dbReference type="InterPro" id="IPR051000">
    <property type="entry name" value="Homeobox_DNA-bind_prot"/>
</dbReference>
<dbReference type="InterPro" id="IPR009057">
    <property type="entry name" value="Homeodomain-like_sf"/>
</dbReference>
<dbReference type="AlphaFoldDB" id="A0A507EM31"/>
<evidence type="ECO:0000313" key="9">
    <source>
        <dbReference type="EMBL" id="TPX65143.1"/>
    </source>
</evidence>
<organism evidence="9 10">
    <name type="scientific">Chytriomyces confervae</name>
    <dbReference type="NCBI Taxonomy" id="246404"/>
    <lineage>
        <taxon>Eukaryota</taxon>
        <taxon>Fungi</taxon>
        <taxon>Fungi incertae sedis</taxon>
        <taxon>Chytridiomycota</taxon>
        <taxon>Chytridiomycota incertae sedis</taxon>
        <taxon>Chytridiomycetes</taxon>
        <taxon>Chytridiales</taxon>
        <taxon>Chytriomycetaceae</taxon>
        <taxon>Chytriomyces</taxon>
    </lineage>
</organism>
<feature type="region of interest" description="Disordered" evidence="7">
    <location>
        <begin position="1"/>
        <end position="30"/>
    </location>
</feature>
<dbReference type="SMART" id="SM00389">
    <property type="entry name" value="HOX"/>
    <property type="match status" value="1"/>
</dbReference>
<protein>
    <recommendedName>
        <fullName evidence="8">Homeobox domain-containing protein</fullName>
    </recommendedName>
</protein>
<evidence type="ECO:0000256" key="2">
    <source>
        <dbReference type="ARBA" id="ARBA00023125"/>
    </source>
</evidence>
<feature type="region of interest" description="Disordered" evidence="7">
    <location>
        <begin position="143"/>
        <end position="169"/>
    </location>
</feature>
<dbReference type="PANTHER" id="PTHR24324:SF5">
    <property type="entry name" value="HEMATOPOIETICALLY-EXPRESSED HOMEOBOX PROTEIN HHEX"/>
    <property type="match status" value="1"/>
</dbReference>
<name>A0A507EM31_9FUNG</name>
<dbReference type="InterPro" id="IPR001356">
    <property type="entry name" value="HD"/>
</dbReference>
<dbReference type="GO" id="GO:0005634">
    <property type="term" value="C:nucleus"/>
    <property type="evidence" value="ECO:0007669"/>
    <property type="project" value="UniProtKB-SubCell"/>
</dbReference>
<dbReference type="PANTHER" id="PTHR24324">
    <property type="entry name" value="HOMEOBOX PROTEIN HHEX"/>
    <property type="match status" value="1"/>
</dbReference>
<feature type="DNA-binding region" description="Homeobox" evidence="5">
    <location>
        <begin position="175"/>
        <end position="224"/>
    </location>
</feature>
<dbReference type="SUPFAM" id="SSF46689">
    <property type="entry name" value="Homeodomain-like"/>
    <property type="match status" value="1"/>
</dbReference>
<reference evidence="9 10" key="1">
    <citation type="journal article" date="2019" name="Sci. Rep.">
        <title>Comparative genomics of chytrid fungi reveal insights into the obligate biotrophic and pathogenic lifestyle of Synchytrium endobioticum.</title>
        <authorList>
            <person name="van de Vossenberg B.T.L.H."/>
            <person name="Warris S."/>
            <person name="Nguyen H.D.T."/>
            <person name="van Gent-Pelzer M.P.E."/>
            <person name="Joly D.L."/>
            <person name="van de Geest H.C."/>
            <person name="Bonants P.J.M."/>
            <person name="Smith D.S."/>
            <person name="Levesque C.A."/>
            <person name="van der Lee T.A.J."/>
        </authorList>
    </citation>
    <scope>NUCLEOTIDE SEQUENCE [LARGE SCALE GENOMIC DNA]</scope>
    <source>
        <strain evidence="9 10">CBS 675.73</strain>
    </source>
</reference>
<sequence>MSQSSTFPTTTPTTPTTTRECTPPSRVPSPLDLLAHAAKTEQIRLPSFSEIMKRMPEPIKQQQQLQQQQPLPSPPLGSFQAVVPQQPFPTTRRFSTDVIVVPSSTTQTNTSSYYRFPSQQHHHVRRFSYNDFLEKQVTHYPTNPPIHQQKHHHHQQAHTSYSESPTSGGIRATKSQVKVLLSMFTENPTPSGIMHHAIAEQLGMSRKAVRNWFQNQRAKIRRLSIQSGGGGSGGGGGGEYAEMVRRMSSPQVTFMSLIEKGTLIGQQHLVPVTPVSSP</sequence>
<dbReference type="GO" id="GO:0030154">
    <property type="term" value="P:cell differentiation"/>
    <property type="evidence" value="ECO:0007669"/>
    <property type="project" value="TreeGrafter"/>
</dbReference>
<dbReference type="PROSITE" id="PS50071">
    <property type="entry name" value="HOMEOBOX_2"/>
    <property type="match status" value="1"/>
</dbReference>